<dbReference type="GO" id="GO:0004553">
    <property type="term" value="F:hydrolase activity, hydrolyzing O-glycosyl compounds"/>
    <property type="evidence" value="ECO:0007669"/>
    <property type="project" value="InterPro"/>
</dbReference>
<dbReference type="PROSITE" id="PS51762">
    <property type="entry name" value="GH16_2"/>
    <property type="match status" value="1"/>
</dbReference>
<dbReference type="AlphaFoldDB" id="A0AAN0XVF0"/>
<evidence type="ECO:0000313" key="4">
    <source>
        <dbReference type="Proteomes" id="UP000092018"/>
    </source>
</evidence>
<proteinExistence type="inferred from homology"/>
<accession>A0AAN0XVF0</accession>
<dbReference type="InterPro" id="IPR008979">
    <property type="entry name" value="Galactose-bd-like_sf"/>
</dbReference>
<dbReference type="Proteomes" id="UP000092018">
    <property type="component" value="Chromosome 1"/>
</dbReference>
<dbReference type="SUPFAM" id="SSF49899">
    <property type="entry name" value="Concanavalin A-like lectins/glucanases"/>
    <property type="match status" value="1"/>
</dbReference>
<dbReference type="PANTHER" id="PTHR10963">
    <property type="entry name" value="GLYCOSYL HYDROLASE-RELATED"/>
    <property type="match status" value="1"/>
</dbReference>
<dbReference type="CDD" id="cd08023">
    <property type="entry name" value="GH16_laminarinase_like"/>
    <property type="match status" value="1"/>
</dbReference>
<dbReference type="EMBL" id="CP016177">
    <property type="protein sequence ID" value="ANO33387.1"/>
    <property type="molecule type" value="Genomic_DNA"/>
</dbReference>
<dbReference type="InterPro" id="IPR013320">
    <property type="entry name" value="ConA-like_dom_sf"/>
</dbReference>
<evidence type="ECO:0000259" key="2">
    <source>
        <dbReference type="PROSITE" id="PS51762"/>
    </source>
</evidence>
<organism evidence="3 4">
    <name type="scientific">Vibrio breoganii</name>
    <dbReference type="NCBI Taxonomy" id="553239"/>
    <lineage>
        <taxon>Bacteria</taxon>
        <taxon>Pseudomonadati</taxon>
        <taxon>Pseudomonadota</taxon>
        <taxon>Gammaproteobacteria</taxon>
        <taxon>Vibrionales</taxon>
        <taxon>Vibrionaceae</taxon>
        <taxon>Vibrio</taxon>
    </lineage>
</organism>
<dbReference type="SUPFAM" id="SSF49785">
    <property type="entry name" value="Galactose-binding domain-like"/>
    <property type="match status" value="1"/>
</dbReference>
<protein>
    <submittedName>
        <fullName evidence="3">Beta-glucanase</fullName>
    </submittedName>
</protein>
<evidence type="ECO:0000313" key="3">
    <source>
        <dbReference type="EMBL" id="ANO33387.1"/>
    </source>
</evidence>
<dbReference type="GO" id="GO:0005975">
    <property type="term" value="P:carbohydrate metabolic process"/>
    <property type="evidence" value="ECO:0007669"/>
    <property type="project" value="InterPro"/>
</dbReference>
<dbReference type="InterPro" id="IPR050546">
    <property type="entry name" value="Glycosyl_Hydrlase_16"/>
</dbReference>
<feature type="domain" description="GH16" evidence="2">
    <location>
        <begin position="26"/>
        <end position="332"/>
    </location>
</feature>
<dbReference type="PANTHER" id="PTHR10963:SF55">
    <property type="entry name" value="GLYCOSIDE HYDROLASE FAMILY 16 PROTEIN"/>
    <property type="match status" value="1"/>
</dbReference>
<dbReference type="InterPro" id="IPR000757">
    <property type="entry name" value="Beta-glucanase-like"/>
</dbReference>
<dbReference type="RefSeq" id="WP_017032597.1">
    <property type="nucleotide sequence ID" value="NZ_AP024864.1"/>
</dbReference>
<comment type="similarity">
    <text evidence="1">Belongs to the glycosyl hydrolase 16 family.</text>
</comment>
<dbReference type="KEGG" id="vbr:A6E01_09245"/>
<sequence>MELEIVSKTINRTMLASLIPLILAGCSSSSAPVQITPDQLVDTSKTPDTGWQMVWNDEFSGTEIDKSKWSFEENCWGGGNNEQQCYTDRKVNAFVDSGVLHIVAKKGSFTGPNNPDGDMRAKATLPYTSARLRTLNKGDWKYGRFEIRALMPSGQGTWPAIWMLPSDWKYGTWAASGEIDIMEAVNLKTPTDKKDAAEGEVENRIYGSLHYGRAWPENVHTGTEYVLPNNASPADAFHTYAIEWEEGEIRWYVDDVHYATQTQDGWYGQYKENGQLVTAPDSAPFNERFHLLLNLAVGGAWSGNTNEGGIDASAFPQTLAVDYVRVYQCSNDVETGRGCATSDESIQITKGHETPKILVADANYGKGNSLEVFSEQINPLLVLSGYDPDANINASFVDDASKGKVLRIEKSGASGNTYFKTPEVDLSDWLASGELVFDLLVESNPGDSELLVKIDSGWPKVSDLGVSLPSQGQWQEVRIKLSDLANGGNRFAAGNKVDMSKIINLLVIEPQGEMTLMMDNVRFER</sequence>
<dbReference type="Pfam" id="PF00722">
    <property type="entry name" value="Glyco_hydro_16"/>
    <property type="match status" value="1"/>
</dbReference>
<reference evidence="3 4" key="1">
    <citation type="submission" date="2016-06" db="EMBL/GenBank/DDBJ databases">
        <title>Adaptive Radiation by Waves of Gene Transfer Leads to Fine-Scale Resource Partitioning in Marine Microbes.</title>
        <authorList>
            <person name="Hehemann J.-H."/>
            <person name="Arevalo P."/>
            <person name="Datta M.S."/>
            <person name="Yu X."/>
            <person name="Corzett C."/>
            <person name="Henschel A."/>
            <person name="Preheim S.P."/>
            <person name="Timberlake S."/>
            <person name="Alm E.J."/>
            <person name="Polz M.F."/>
        </authorList>
    </citation>
    <scope>NUCLEOTIDE SEQUENCE [LARGE SCALE GENOMIC DNA]</scope>
    <source>
        <strain evidence="3 4">FF50</strain>
    </source>
</reference>
<dbReference type="Gene3D" id="2.60.120.200">
    <property type="match status" value="1"/>
</dbReference>
<evidence type="ECO:0000256" key="1">
    <source>
        <dbReference type="ARBA" id="ARBA00006865"/>
    </source>
</evidence>
<dbReference type="GeneID" id="77305156"/>
<gene>
    <name evidence="3" type="ORF">A6E01_09245</name>
</gene>
<dbReference type="Gene3D" id="2.60.120.430">
    <property type="entry name" value="Galactose-binding lectin"/>
    <property type="match status" value="1"/>
</dbReference>
<name>A0AAN0XVF0_9VIBR</name>